<sequence>MVLQSSLLFLLLAISAVIGTGYRALPPKDVYTAVLINESASPVTLLLEYQYQNCNNGLEMSTKIVSIPPNSYIKTPQETVDAGGYTTVKVLKSIKRVEILDDLSAPFSGVDSPQKNWQFIIDEDHIESVGHAYNVE</sequence>
<dbReference type="EMBL" id="CAJOBC010004664">
    <property type="protein sequence ID" value="CAF3836284.1"/>
    <property type="molecule type" value="Genomic_DNA"/>
</dbReference>
<feature type="chain" id="PRO_5036225156" evidence="1">
    <location>
        <begin position="20"/>
        <end position="136"/>
    </location>
</feature>
<dbReference type="EMBL" id="CAJOBA010040497">
    <property type="protein sequence ID" value="CAF4095712.1"/>
    <property type="molecule type" value="Genomic_DNA"/>
</dbReference>
<dbReference type="Proteomes" id="UP000682733">
    <property type="component" value="Unassembled WGS sequence"/>
</dbReference>
<evidence type="ECO:0000313" key="3">
    <source>
        <dbReference type="EMBL" id="CAF1290876.1"/>
    </source>
</evidence>
<dbReference type="OrthoDB" id="9991797at2759"/>
<evidence type="ECO:0000313" key="6">
    <source>
        <dbReference type="Proteomes" id="UP000663829"/>
    </source>
</evidence>
<dbReference type="EMBL" id="CAJNOK010018925">
    <property type="protein sequence ID" value="CAF1290876.1"/>
    <property type="molecule type" value="Genomic_DNA"/>
</dbReference>
<proteinExistence type="predicted"/>
<reference evidence="2" key="1">
    <citation type="submission" date="2021-02" db="EMBL/GenBank/DDBJ databases">
        <authorList>
            <person name="Nowell W R."/>
        </authorList>
    </citation>
    <scope>NUCLEOTIDE SEQUENCE</scope>
</reference>
<keyword evidence="6" id="KW-1185">Reference proteome</keyword>
<comment type="caution">
    <text evidence="2">The sequence shown here is derived from an EMBL/GenBank/DDBJ whole genome shotgun (WGS) entry which is preliminary data.</text>
</comment>
<accession>A0A814LQA2</accession>
<dbReference type="Proteomes" id="UP000677228">
    <property type="component" value="Unassembled WGS sequence"/>
</dbReference>
<evidence type="ECO:0000313" key="2">
    <source>
        <dbReference type="EMBL" id="CAF1068921.1"/>
    </source>
</evidence>
<evidence type="ECO:0000313" key="4">
    <source>
        <dbReference type="EMBL" id="CAF3836284.1"/>
    </source>
</evidence>
<evidence type="ECO:0000313" key="5">
    <source>
        <dbReference type="EMBL" id="CAF4095712.1"/>
    </source>
</evidence>
<dbReference type="EMBL" id="CAJNOQ010004664">
    <property type="protein sequence ID" value="CAF1068921.1"/>
    <property type="molecule type" value="Genomic_DNA"/>
</dbReference>
<dbReference type="Proteomes" id="UP000681722">
    <property type="component" value="Unassembled WGS sequence"/>
</dbReference>
<evidence type="ECO:0000256" key="1">
    <source>
        <dbReference type="SAM" id="SignalP"/>
    </source>
</evidence>
<gene>
    <name evidence="2" type="ORF">GPM918_LOCUS17171</name>
    <name evidence="3" type="ORF">OVA965_LOCUS28088</name>
    <name evidence="4" type="ORF">SRO942_LOCUS17170</name>
    <name evidence="5" type="ORF">TMI583_LOCUS28838</name>
</gene>
<protein>
    <submittedName>
        <fullName evidence="2">Uncharacterized protein</fullName>
    </submittedName>
</protein>
<name>A0A814LQA2_9BILA</name>
<dbReference type="Proteomes" id="UP000663829">
    <property type="component" value="Unassembled WGS sequence"/>
</dbReference>
<organism evidence="2 6">
    <name type="scientific">Didymodactylos carnosus</name>
    <dbReference type="NCBI Taxonomy" id="1234261"/>
    <lineage>
        <taxon>Eukaryota</taxon>
        <taxon>Metazoa</taxon>
        <taxon>Spiralia</taxon>
        <taxon>Gnathifera</taxon>
        <taxon>Rotifera</taxon>
        <taxon>Eurotatoria</taxon>
        <taxon>Bdelloidea</taxon>
        <taxon>Philodinida</taxon>
        <taxon>Philodinidae</taxon>
        <taxon>Didymodactylos</taxon>
    </lineage>
</organism>
<dbReference type="AlphaFoldDB" id="A0A814LQA2"/>
<feature type="signal peptide" evidence="1">
    <location>
        <begin position="1"/>
        <end position="19"/>
    </location>
</feature>
<keyword evidence="1" id="KW-0732">Signal</keyword>